<feature type="region of interest" description="Disordered" evidence="2">
    <location>
        <begin position="69"/>
        <end position="156"/>
    </location>
</feature>
<accession>A0AAQ3U6T8</accession>
<gene>
    <name evidence="4" type="ORF">U9M48_033189</name>
</gene>
<feature type="region of interest" description="Disordered" evidence="2">
    <location>
        <begin position="1"/>
        <end position="31"/>
    </location>
</feature>
<feature type="domain" description="Stalled ribosome sensor GCN1-like N-terminal" evidence="3">
    <location>
        <begin position="284"/>
        <end position="331"/>
    </location>
</feature>
<evidence type="ECO:0000259" key="3">
    <source>
        <dbReference type="Pfam" id="PF24993"/>
    </source>
</evidence>
<proteinExistence type="predicted"/>
<evidence type="ECO:0000313" key="5">
    <source>
        <dbReference type="Proteomes" id="UP001341281"/>
    </source>
</evidence>
<sequence length="856" mass="93582">MRLRPLFGRVTDRWTSPHHDGGGKRADGGGNHVVLAGRQNPRRGLAFPGYSGKNALLSAAAIGHEPCRRRIYSEPPPHLRRSAPTAGPGPRRLPPPRSALRSDADADPGLPAVHPPPPTPTADPRRGHAGDGGGGGDPDGLPAVHPPPPTPTADPRRLRCIYHRNGHRHAGDGGGGGAARRRRRGLHLLGDAPPPPLPPHHTPSRDLSACAIYGKESKGYKPPYKLQTSQMVTLSSEMEPPSGTYRMYMEEVRDSRISIRDSPAFLNLILDFTITSPSLSPEYKARHSDEERRINALSIVGALSEKSSDPDTLPSMVNAIKAILGGSEGKLPQNWNDKCFRAALKISSKANRQTCSLSIEEVKMAILSALGSWVSVSAEAIQPDVVSFIAAGLKEKQTLRKGHLKLLRIISIKSDSLTKLSKTGFSKVTQRLDGIYALFALLRLAAVDTKADGAVLKEKLWALIAQNEPSLISLQLLPKLADDECIAALDLLQSLLVEHLVRVQEYFSIQPLLQMLIYLVCHPSWEVRKVAYDATKKVLASSSVIAEDTLFLFTNWLSVVGEKLSILKQGDVDSSSDSQLPFNPSTEVLVKCLFLIAPYAVAHSPRSYSQLILCSHHPCLLSPASPSGVYKRLQRRLRQQRMVFVDLITPNISVICKELLSQDRLFSSNKQVQSAALCSLLTLMTITPNDTFLEFEKHLKGLPERSLHDSFSENDVKIFYTPEGHLSIEEGVYIAEAVASKNIKLAKGLFRAYDDQDAWRPVYLDQLWAPPTLVVATGALKPGHPIGTHGWAPSRCGLSRDSCSPPSHVLPANSTTPILAPFYGASYLVGALRSWDQQSLTNSFTTMTLQQPQQHE</sequence>
<evidence type="ECO:0000256" key="1">
    <source>
        <dbReference type="ARBA" id="ARBA00022737"/>
    </source>
</evidence>
<dbReference type="PANTHER" id="PTHR23346">
    <property type="entry name" value="TRANSLATIONAL ACTIVATOR GCN1-RELATED"/>
    <property type="match status" value="1"/>
</dbReference>
<keyword evidence="5" id="KW-1185">Reference proteome</keyword>
<protein>
    <recommendedName>
        <fullName evidence="3">Stalled ribosome sensor GCN1-like N-terminal domain-containing protein</fullName>
    </recommendedName>
</protein>
<dbReference type="SUPFAM" id="SSF48371">
    <property type="entry name" value="ARM repeat"/>
    <property type="match status" value="1"/>
</dbReference>
<name>A0AAQ3U6T8_PASNO</name>
<dbReference type="Proteomes" id="UP001341281">
    <property type="component" value="Chromosome 07"/>
</dbReference>
<dbReference type="GO" id="GO:0034198">
    <property type="term" value="P:cellular response to amino acid starvation"/>
    <property type="evidence" value="ECO:0007669"/>
    <property type="project" value="TreeGrafter"/>
</dbReference>
<dbReference type="AlphaFoldDB" id="A0AAQ3U6T8"/>
<dbReference type="GO" id="GO:0019887">
    <property type="term" value="F:protein kinase regulator activity"/>
    <property type="evidence" value="ECO:0007669"/>
    <property type="project" value="TreeGrafter"/>
</dbReference>
<evidence type="ECO:0000313" key="4">
    <source>
        <dbReference type="EMBL" id="WVZ86403.1"/>
    </source>
</evidence>
<dbReference type="PANTHER" id="PTHR23346:SF7">
    <property type="entry name" value="STALLED RIBOSOME SENSOR GCN1"/>
    <property type="match status" value="1"/>
</dbReference>
<feature type="compositionally biased region" description="Basic and acidic residues" evidence="2">
    <location>
        <begin position="10"/>
        <end position="27"/>
    </location>
</feature>
<dbReference type="GO" id="GO:0005829">
    <property type="term" value="C:cytosol"/>
    <property type="evidence" value="ECO:0007669"/>
    <property type="project" value="TreeGrafter"/>
</dbReference>
<keyword evidence="1" id="KW-0677">Repeat</keyword>
<dbReference type="EMBL" id="CP144751">
    <property type="protein sequence ID" value="WVZ86403.1"/>
    <property type="molecule type" value="Genomic_DNA"/>
</dbReference>
<dbReference type="Pfam" id="PF24993">
    <property type="entry name" value="GNC1_N"/>
    <property type="match status" value="1"/>
</dbReference>
<organism evidence="4 5">
    <name type="scientific">Paspalum notatum var. saurae</name>
    <dbReference type="NCBI Taxonomy" id="547442"/>
    <lineage>
        <taxon>Eukaryota</taxon>
        <taxon>Viridiplantae</taxon>
        <taxon>Streptophyta</taxon>
        <taxon>Embryophyta</taxon>
        <taxon>Tracheophyta</taxon>
        <taxon>Spermatophyta</taxon>
        <taxon>Magnoliopsida</taxon>
        <taxon>Liliopsida</taxon>
        <taxon>Poales</taxon>
        <taxon>Poaceae</taxon>
        <taxon>PACMAD clade</taxon>
        <taxon>Panicoideae</taxon>
        <taxon>Andropogonodae</taxon>
        <taxon>Paspaleae</taxon>
        <taxon>Paspalinae</taxon>
        <taxon>Paspalum</taxon>
    </lineage>
</organism>
<evidence type="ECO:0000256" key="2">
    <source>
        <dbReference type="SAM" id="MobiDB-lite"/>
    </source>
</evidence>
<dbReference type="InterPro" id="IPR056810">
    <property type="entry name" value="GNC1-like_N"/>
</dbReference>
<reference evidence="4 5" key="1">
    <citation type="submission" date="2024-02" db="EMBL/GenBank/DDBJ databases">
        <title>High-quality chromosome-scale genome assembly of Pensacola bahiagrass (Paspalum notatum Flugge var. saurae).</title>
        <authorList>
            <person name="Vega J.M."/>
            <person name="Podio M."/>
            <person name="Orjuela J."/>
            <person name="Siena L.A."/>
            <person name="Pessino S.C."/>
            <person name="Combes M.C."/>
            <person name="Mariac C."/>
            <person name="Albertini E."/>
            <person name="Pupilli F."/>
            <person name="Ortiz J.P.A."/>
            <person name="Leblanc O."/>
        </authorList>
    </citation>
    <scope>NUCLEOTIDE SEQUENCE [LARGE SCALE GENOMIC DNA]</scope>
    <source>
        <strain evidence="4">R1</strain>
        <tissue evidence="4">Leaf</tissue>
    </source>
</reference>
<feature type="non-terminal residue" evidence="4">
    <location>
        <position position="856"/>
    </location>
</feature>
<dbReference type="GO" id="GO:0006417">
    <property type="term" value="P:regulation of translation"/>
    <property type="evidence" value="ECO:0007669"/>
    <property type="project" value="TreeGrafter"/>
</dbReference>
<dbReference type="InterPro" id="IPR016024">
    <property type="entry name" value="ARM-type_fold"/>
</dbReference>